<dbReference type="EMBL" id="GGEC01082644">
    <property type="protein sequence ID" value="MBX63128.1"/>
    <property type="molecule type" value="Transcribed_RNA"/>
</dbReference>
<reference evidence="1" key="1">
    <citation type="submission" date="2018-02" db="EMBL/GenBank/DDBJ databases">
        <title>Rhizophora mucronata_Transcriptome.</title>
        <authorList>
            <person name="Meera S.P."/>
            <person name="Sreeshan A."/>
            <person name="Augustine A."/>
        </authorList>
    </citation>
    <scope>NUCLEOTIDE SEQUENCE</scope>
    <source>
        <tissue evidence="1">Leaf</tissue>
    </source>
</reference>
<accession>A0A2P2Q814</accession>
<organism evidence="1">
    <name type="scientific">Rhizophora mucronata</name>
    <name type="common">Asiatic mangrove</name>
    <dbReference type="NCBI Taxonomy" id="61149"/>
    <lineage>
        <taxon>Eukaryota</taxon>
        <taxon>Viridiplantae</taxon>
        <taxon>Streptophyta</taxon>
        <taxon>Embryophyta</taxon>
        <taxon>Tracheophyta</taxon>
        <taxon>Spermatophyta</taxon>
        <taxon>Magnoliopsida</taxon>
        <taxon>eudicotyledons</taxon>
        <taxon>Gunneridae</taxon>
        <taxon>Pentapetalae</taxon>
        <taxon>rosids</taxon>
        <taxon>fabids</taxon>
        <taxon>Malpighiales</taxon>
        <taxon>Rhizophoraceae</taxon>
        <taxon>Rhizophora</taxon>
    </lineage>
</organism>
<sequence>MNLYTMGKWKRKGCRGT</sequence>
<dbReference type="AlphaFoldDB" id="A0A2P2Q814"/>
<protein>
    <submittedName>
        <fullName evidence="1">Uncharacterized protein</fullName>
    </submittedName>
</protein>
<name>A0A2P2Q814_RHIMU</name>
<proteinExistence type="predicted"/>
<evidence type="ECO:0000313" key="1">
    <source>
        <dbReference type="EMBL" id="MBX63128.1"/>
    </source>
</evidence>